<organism evidence="1 2">
    <name type="scientific">Hibiscus syriacus</name>
    <name type="common">Rose of Sharon</name>
    <dbReference type="NCBI Taxonomy" id="106335"/>
    <lineage>
        <taxon>Eukaryota</taxon>
        <taxon>Viridiplantae</taxon>
        <taxon>Streptophyta</taxon>
        <taxon>Embryophyta</taxon>
        <taxon>Tracheophyta</taxon>
        <taxon>Spermatophyta</taxon>
        <taxon>Magnoliopsida</taxon>
        <taxon>eudicotyledons</taxon>
        <taxon>Gunneridae</taxon>
        <taxon>Pentapetalae</taxon>
        <taxon>rosids</taxon>
        <taxon>malvids</taxon>
        <taxon>Malvales</taxon>
        <taxon>Malvaceae</taxon>
        <taxon>Malvoideae</taxon>
        <taxon>Hibiscus</taxon>
    </lineage>
</organism>
<comment type="caution">
    <text evidence="1">The sequence shown here is derived from an EMBL/GenBank/DDBJ whole genome shotgun (WGS) entry which is preliminary data.</text>
</comment>
<dbReference type="AlphaFoldDB" id="A0A6A2Y567"/>
<name>A0A6A2Y567_HIBSY</name>
<evidence type="ECO:0000313" key="2">
    <source>
        <dbReference type="Proteomes" id="UP000436088"/>
    </source>
</evidence>
<accession>A0A6A2Y567</accession>
<gene>
    <name evidence="1" type="ORF">F3Y22_tig00111993pilonHSYRG00121</name>
</gene>
<sequence length="106" mass="11149">MFQASPLPKTLVIKPSIPPLACKHWKNLSVRCSSSSLIEGGESSVAALERCFLAPPAPMVSGSGEVGPVMKVGKYGAFGAVTLEKGKIDLSKKQSTSNPEVGFQIF</sequence>
<protein>
    <submittedName>
        <fullName evidence="1">Uncharacterized protein</fullName>
    </submittedName>
</protein>
<proteinExistence type="predicted"/>
<reference evidence="1" key="1">
    <citation type="submission" date="2019-09" db="EMBL/GenBank/DDBJ databases">
        <title>Draft genome information of white flower Hibiscus syriacus.</title>
        <authorList>
            <person name="Kim Y.-M."/>
        </authorList>
    </citation>
    <scope>NUCLEOTIDE SEQUENCE [LARGE SCALE GENOMIC DNA]</scope>
    <source>
        <strain evidence="1">YM2019G1</strain>
    </source>
</reference>
<dbReference type="EMBL" id="VEPZ02001481">
    <property type="protein sequence ID" value="KAE8671136.1"/>
    <property type="molecule type" value="Genomic_DNA"/>
</dbReference>
<dbReference type="Proteomes" id="UP000436088">
    <property type="component" value="Unassembled WGS sequence"/>
</dbReference>
<keyword evidence="2" id="KW-1185">Reference proteome</keyword>
<evidence type="ECO:0000313" key="1">
    <source>
        <dbReference type="EMBL" id="KAE8671136.1"/>
    </source>
</evidence>